<evidence type="ECO:0000313" key="2">
    <source>
        <dbReference type="EMBL" id="KIJ09126.1"/>
    </source>
</evidence>
<feature type="compositionally biased region" description="Low complexity" evidence="1">
    <location>
        <begin position="18"/>
        <end position="37"/>
    </location>
</feature>
<protein>
    <submittedName>
        <fullName evidence="2">Uncharacterized protein</fullName>
    </submittedName>
</protein>
<accession>A0A0C9TPN8</accession>
<feature type="region of interest" description="Disordered" evidence="1">
    <location>
        <begin position="1"/>
        <end position="72"/>
    </location>
</feature>
<dbReference type="EMBL" id="KN819502">
    <property type="protein sequence ID" value="KIJ09126.1"/>
    <property type="molecule type" value="Genomic_DNA"/>
</dbReference>
<dbReference type="AlphaFoldDB" id="A0A0C9TPN8"/>
<dbReference type="Proteomes" id="UP000053647">
    <property type="component" value="Unassembled WGS sequence"/>
</dbReference>
<keyword evidence="3" id="KW-1185">Reference proteome</keyword>
<name>A0A0C9TPN8_PAXIN</name>
<dbReference type="HOGENOM" id="CLU_2729213_0_0_1"/>
<evidence type="ECO:0000256" key="1">
    <source>
        <dbReference type="SAM" id="MobiDB-lite"/>
    </source>
</evidence>
<feature type="compositionally biased region" description="Polar residues" evidence="1">
    <location>
        <begin position="56"/>
        <end position="72"/>
    </location>
</feature>
<organism evidence="2 3">
    <name type="scientific">Paxillus involutus ATCC 200175</name>
    <dbReference type="NCBI Taxonomy" id="664439"/>
    <lineage>
        <taxon>Eukaryota</taxon>
        <taxon>Fungi</taxon>
        <taxon>Dikarya</taxon>
        <taxon>Basidiomycota</taxon>
        <taxon>Agaricomycotina</taxon>
        <taxon>Agaricomycetes</taxon>
        <taxon>Agaricomycetidae</taxon>
        <taxon>Boletales</taxon>
        <taxon>Paxilineae</taxon>
        <taxon>Paxillaceae</taxon>
        <taxon>Paxillus</taxon>
    </lineage>
</organism>
<evidence type="ECO:0000313" key="3">
    <source>
        <dbReference type="Proteomes" id="UP000053647"/>
    </source>
</evidence>
<reference evidence="3" key="2">
    <citation type="submission" date="2015-01" db="EMBL/GenBank/DDBJ databases">
        <title>Evolutionary Origins and Diversification of the Mycorrhizal Mutualists.</title>
        <authorList>
            <consortium name="DOE Joint Genome Institute"/>
            <consortium name="Mycorrhizal Genomics Consortium"/>
            <person name="Kohler A."/>
            <person name="Kuo A."/>
            <person name="Nagy L.G."/>
            <person name="Floudas D."/>
            <person name="Copeland A."/>
            <person name="Barry K.W."/>
            <person name="Cichocki N."/>
            <person name="Veneault-Fourrey C."/>
            <person name="LaButti K."/>
            <person name="Lindquist E.A."/>
            <person name="Lipzen A."/>
            <person name="Lundell T."/>
            <person name="Morin E."/>
            <person name="Murat C."/>
            <person name="Riley R."/>
            <person name="Ohm R."/>
            <person name="Sun H."/>
            <person name="Tunlid A."/>
            <person name="Henrissat B."/>
            <person name="Grigoriev I.V."/>
            <person name="Hibbett D.S."/>
            <person name="Martin F."/>
        </authorList>
    </citation>
    <scope>NUCLEOTIDE SEQUENCE [LARGE SCALE GENOMIC DNA]</scope>
    <source>
        <strain evidence="3">ATCC 200175</strain>
    </source>
</reference>
<gene>
    <name evidence="2" type="ORF">PAXINDRAFT_102332</name>
</gene>
<feature type="non-terminal residue" evidence="2">
    <location>
        <position position="1"/>
    </location>
</feature>
<proteinExistence type="predicted"/>
<sequence length="72" mass="7322">NGTPPTHPHGVYTGQHISHSLPSPSLSTLASSSSTSINPPPQTSSEHSPTGAAPQQPLNSLTALSANKRLTS</sequence>
<reference evidence="2 3" key="1">
    <citation type="submission" date="2014-06" db="EMBL/GenBank/DDBJ databases">
        <authorList>
            <consortium name="DOE Joint Genome Institute"/>
            <person name="Kuo A."/>
            <person name="Kohler A."/>
            <person name="Nagy L.G."/>
            <person name="Floudas D."/>
            <person name="Copeland A."/>
            <person name="Barry K.W."/>
            <person name="Cichocki N."/>
            <person name="Veneault-Fourrey C."/>
            <person name="LaButti K."/>
            <person name="Lindquist E.A."/>
            <person name="Lipzen A."/>
            <person name="Lundell T."/>
            <person name="Morin E."/>
            <person name="Murat C."/>
            <person name="Sun H."/>
            <person name="Tunlid A."/>
            <person name="Henrissat B."/>
            <person name="Grigoriev I.V."/>
            <person name="Hibbett D.S."/>
            <person name="Martin F."/>
            <person name="Nordberg H.P."/>
            <person name="Cantor M.N."/>
            <person name="Hua S.X."/>
        </authorList>
    </citation>
    <scope>NUCLEOTIDE SEQUENCE [LARGE SCALE GENOMIC DNA]</scope>
    <source>
        <strain evidence="2 3">ATCC 200175</strain>
    </source>
</reference>